<proteinExistence type="predicted"/>
<dbReference type="InterPro" id="IPR006813">
    <property type="entry name" value="Glyco_trans_17"/>
</dbReference>
<dbReference type="EMBL" id="BSYO01000006">
    <property type="protein sequence ID" value="GMH06783.1"/>
    <property type="molecule type" value="Genomic_DNA"/>
</dbReference>
<dbReference type="PANTHER" id="PTHR12224">
    <property type="entry name" value="BETA-1,4-MANNOSYL-GLYCOPROTEIN BETA-1,4-N-ACETYLGLUCOSAMINYL-TRANSFERASE"/>
    <property type="match status" value="1"/>
</dbReference>
<dbReference type="PANTHER" id="PTHR12224:SF14">
    <property type="entry name" value="BETA-1,4-MANNOSYL-GLYCOPROTEIN 4-BETA-N-ACETYLGLUCOSAMINYLTRANSFERASE-LIKE ISOFORM X1"/>
    <property type="match status" value="1"/>
</dbReference>
<gene>
    <name evidence="2" type="ORF">Nepgr_008623</name>
</gene>
<dbReference type="GO" id="GO:0016020">
    <property type="term" value="C:membrane"/>
    <property type="evidence" value="ECO:0007669"/>
    <property type="project" value="InterPro"/>
</dbReference>
<accession>A0AAD3S913</accession>
<dbReference type="Proteomes" id="UP001279734">
    <property type="component" value="Unassembled WGS sequence"/>
</dbReference>
<dbReference type="Pfam" id="PF04724">
    <property type="entry name" value="Glyco_transf_17"/>
    <property type="match status" value="1"/>
</dbReference>
<organism evidence="2 3">
    <name type="scientific">Nepenthes gracilis</name>
    <name type="common">Slender pitcher plant</name>
    <dbReference type="NCBI Taxonomy" id="150966"/>
    <lineage>
        <taxon>Eukaryota</taxon>
        <taxon>Viridiplantae</taxon>
        <taxon>Streptophyta</taxon>
        <taxon>Embryophyta</taxon>
        <taxon>Tracheophyta</taxon>
        <taxon>Spermatophyta</taxon>
        <taxon>Magnoliopsida</taxon>
        <taxon>eudicotyledons</taxon>
        <taxon>Gunneridae</taxon>
        <taxon>Pentapetalae</taxon>
        <taxon>Caryophyllales</taxon>
        <taxon>Nepenthaceae</taxon>
        <taxon>Nepenthes</taxon>
    </lineage>
</organism>
<reference evidence="2" key="1">
    <citation type="submission" date="2023-05" db="EMBL/GenBank/DDBJ databases">
        <title>Nepenthes gracilis genome sequencing.</title>
        <authorList>
            <person name="Fukushima K."/>
        </authorList>
    </citation>
    <scope>NUCLEOTIDE SEQUENCE</scope>
    <source>
        <strain evidence="2">SING2019-196</strain>
    </source>
</reference>
<evidence type="ECO:0000313" key="2">
    <source>
        <dbReference type="EMBL" id="GMH06783.1"/>
    </source>
</evidence>
<name>A0AAD3S913_NEPGR</name>
<keyword evidence="3" id="KW-1185">Reference proteome</keyword>
<keyword evidence="1" id="KW-0472">Membrane</keyword>
<dbReference type="GO" id="GO:0006044">
    <property type="term" value="P:N-acetylglucosamine metabolic process"/>
    <property type="evidence" value="ECO:0007669"/>
    <property type="project" value="TreeGrafter"/>
</dbReference>
<protein>
    <submittedName>
        <fullName evidence="2">Uncharacterized protein</fullName>
    </submittedName>
</protein>
<dbReference type="GO" id="GO:0003830">
    <property type="term" value="F:beta-1,4-mannosylglycoprotein 4-beta-N-acetylglucosaminyltransferase activity"/>
    <property type="evidence" value="ECO:0007669"/>
    <property type="project" value="InterPro"/>
</dbReference>
<comment type="caution">
    <text evidence="2">The sequence shown here is derived from an EMBL/GenBank/DDBJ whole genome shotgun (WGS) entry which is preliminary data.</text>
</comment>
<keyword evidence="1" id="KW-0812">Transmembrane</keyword>
<dbReference type="AlphaFoldDB" id="A0AAD3S913"/>
<feature type="transmembrane region" description="Helical" evidence="1">
    <location>
        <begin position="41"/>
        <end position="62"/>
    </location>
</feature>
<evidence type="ECO:0000313" key="3">
    <source>
        <dbReference type="Proteomes" id="UP001279734"/>
    </source>
</evidence>
<sequence length="180" mass="20972">MMVDGYNSSKKTDDICEAVCGQQGPRGALSMSRVQCILKGIDLRTLILFLLVIPTCCFGIYLHGQQITYFLRPLWEKPPKPFIEITHYYNENVTMETLCKLHGWGIRDSPRRVFDAILFNNEADMLLIRWNELYPYVTQFVLLESNSTFTGISKPFFFGIHRNKFKFVELRLTYGRIRGD</sequence>
<evidence type="ECO:0000256" key="1">
    <source>
        <dbReference type="SAM" id="Phobius"/>
    </source>
</evidence>
<keyword evidence="1" id="KW-1133">Transmembrane helix</keyword>